<organism evidence="2 3">
    <name type="scientific">Mesorhizobium huakuii</name>
    <dbReference type="NCBI Taxonomy" id="28104"/>
    <lineage>
        <taxon>Bacteria</taxon>
        <taxon>Pseudomonadati</taxon>
        <taxon>Pseudomonadota</taxon>
        <taxon>Alphaproteobacteria</taxon>
        <taxon>Hyphomicrobiales</taxon>
        <taxon>Phyllobacteriaceae</taxon>
        <taxon>Mesorhizobium</taxon>
    </lineage>
</organism>
<dbReference type="InterPro" id="IPR007630">
    <property type="entry name" value="RNA_pol_sigma70_r4"/>
</dbReference>
<evidence type="ECO:0000313" key="3">
    <source>
        <dbReference type="Proteomes" id="UP000515465"/>
    </source>
</evidence>
<geneLocation type="plasmid" evidence="2 3">
    <name>p_1</name>
</geneLocation>
<evidence type="ECO:0000259" key="1">
    <source>
        <dbReference type="Pfam" id="PF04545"/>
    </source>
</evidence>
<protein>
    <submittedName>
        <fullName evidence="2">Sigma-70 family RNA polymerase sigma factor</fullName>
    </submittedName>
</protein>
<dbReference type="EMBL" id="CP050299">
    <property type="protein sequence ID" value="QND62116.1"/>
    <property type="molecule type" value="Genomic_DNA"/>
</dbReference>
<dbReference type="GO" id="GO:0003700">
    <property type="term" value="F:DNA-binding transcription factor activity"/>
    <property type="evidence" value="ECO:0007669"/>
    <property type="project" value="InterPro"/>
</dbReference>
<evidence type="ECO:0000313" key="2">
    <source>
        <dbReference type="EMBL" id="QND62116.1"/>
    </source>
</evidence>
<name>A0A7G6T5T4_9HYPH</name>
<dbReference type="CDD" id="cd06171">
    <property type="entry name" value="Sigma70_r4"/>
    <property type="match status" value="1"/>
</dbReference>
<dbReference type="Proteomes" id="UP000515465">
    <property type="component" value="Plasmid p_1"/>
</dbReference>
<dbReference type="Gene3D" id="1.20.140.160">
    <property type="match status" value="1"/>
</dbReference>
<accession>A0A7G6T5T4</accession>
<dbReference type="GO" id="GO:0006352">
    <property type="term" value="P:DNA-templated transcription initiation"/>
    <property type="evidence" value="ECO:0007669"/>
    <property type="project" value="InterPro"/>
</dbReference>
<proteinExistence type="predicted"/>
<dbReference type="RefSeq" id="WP_183465837.1">
    <property type="nucleotide sequence ID" value="NZ_CP050299.1"/>
</dbReference>
<dbReference type="Pfam" id="PF04545">
    <property type="entry name" value="Sigma70_r4"/>
    <property type="match status" value="1"/>
</dbReference>
<feature type="domain" description="RNA polymerase sigma-70 region 4" evidence="1">
    <location>
        <begin position="222"/>
        <end position="269"/>
    </location>
</feature>
<dbReference type="NCBIfam" id="TIGR02937">
    <property type="entry name" value="sigma70-ECF"/>
    <property type="match status" value="1"/>
</dbReference>
<reference evidence="2" key="1">
    <citation type="journal article" date="2020" name="Mol. Plant Microbe Interact.">
        <title>Complete genome sequences of four natural Pseudomonas isolates that catabolize a wide range of aromatic compounds relevant to lignin valorization.</title>
        <authorList>
            <person name="Hatmaker E.A."/>
            <person name="Presle G."/>
            <person name="Cannon O."/>
            <person name="Guss A.M."/>
            <person name="Elkins J.G."/>
        </authorList>
    </citation>
    <scope>NUCLEOTIDE SEQUENCE</scope>
    <source>
        <strain evidence="2">583</strain>
        <plasmid evidence="2">p_1</plasmid>
    </source>
</reference>
<dbReference type="InterPro" id="IPR014284">
    <property type="entry name" value="RNA_pol_sigma-70_dom"/>
</dbReference>
<dbReference type="SUPFAM" id="SSF88659">
    <property type="entry name" value="Sigma3 and sigma4 domains of RNA polymerase sigma factors"/>
    <property type="match status" value="1"/>
</dbReference>
<dbReference type="AlphaFoldDB" id="A0A7G6T5T4"/>
<dbReference type="InterPro" id="IPR013324">
    <property type="entry name" value="RNA_pol_sigma_r3/r4-like"/>
</dbReference>
<gene>
    <name evidence="2" type="ORF">HB778_39255</name>
</gene>
<keyword evidence="2" id="KW-0614">Plasmid</keyword>
<sequence>MSCHGKKQKENVTYRIFGLQSIEELSVKNSGVPDAPDYLVPLTRKTNDGTTYYRRPELEAEIRRALLRPMQELVSGSTPASDECLLYFLRNFQPNGGRSPTYESILLEFLKRVDQRAIKRTGGIHSERRTEIRGDLRVWFIDKIANQNDLLDVFEFAFNRAIKGKIIDAIRRYQARDAAEIPASVFSSDDDDGDDDGSEAIAARSNLHRRTHAETMLELRDALDQLSDKERRALLATEYLKVDQKEAGRMLGVSARRIRQLLESAYDKLETMKKGAEE</sequence>